<dbReference type="EMBL" id="MGBR01000001">
    <property type="protein sequence ID" value="OGK73460.1"/>
    <property type="molecule type" value="Genomic_DNA"/>
</dbReference>
<sequence length="234" mass="26833">MRITSMGFGDEQDFNKENMLKVIGDIENEFQNTKNPKIAYWMGIAWRNFTAWHIRGDERKEYLDKAVFCFDKAFSLSTNTLPVQLPLEKRHNAEYLDQIDIAGELGHMLVDDAPIRDLVRAEKVLKFVFESTDEYEPCLCSYAELFYKRGNYLKSAEIGLNISDRCAISPEWKDSPPPAPLGIVGSAYRALAKQAKKEGNHKEAVALLEKMRKLKVATENDIKILEKLKKQLVK</sequence>
<dbReference type="Proteomes" id="UP000177050">
    <property type="component" value="Unassembled WGS sequence"/>
</dbReference>
<accession>A0A1F7KZZ6</accession>
<evidence type="ECO:0000313" key="1">
    <source>
        <dbReference type="EMBL" id="OGK73460.1"/>
    </source>
</evidence>
<protein>
    <recommendedName>
        <fullName evidence="3">Tetratricopeptide repeat protein</fullName>
    </recommendedName>
</protein>
<dbReference type="AlphaFoldDB" id="A0A1F7KZZ6"/>
<reference evidence="1 2" key="1">
    <citation type="journal article" date="2016" name="Nat. Commun.">
        <title>Thousands of microbial genomes shed light on interconnected biogeochemical processes in an aquifer system.</title>
        <authorList>
            <person name="Anantharaman K."/>
            <person name="Brown C.T."/>
            <person name="Hug L.A."/>
            <person name="Sharon I."/>
            <person name="Castelle C.J."/>
            <person name="Probst A.J."/>
            <person name="Thomas B.C."/>
            <person name="Singh A."/>
            <person name="Wilkins M.J."/>
            <person name="Karaoz U."/>
            <person name="Brodie E.L."/>
            <person name="Williams K.H."/>
            <person name="Hubbard S.S."/>
            <person name="Banfield J.F."/>
        </authorList>
    </citation>
    <scope>NUCLEOTIDE SEQUENCE [LARGE SCALE GENOMIC DNA]</scope>
</reference>
<organism evidence="1 2">
    <name type="scientific">Candidatus Roizmanbacteria bacterium RIFOXYD1_FULL_38_12</name>
    <dbReference type="NCBI Taxonomy" id="1802093"/>
    <lineage>
        <taxon>Bacteria</taxon>
        <taxon>Candidatus Roizmaniibacteriota</taxon>
    </lineage>
</organism>
<evidence type="ECO:0008006" key="3">
    <source>
        <dbReference type="Google" id="ProtNLM"/>
    </source>
</evidence>
<proteinExistence type="predicted"/>
<evidence type="ECO:0000313" key="2">
    <source>
        <dbReference type="Proteomes" id="UP000177050"/>
    </source>
</evidence>
<name>A0A1F7KZZ6_9BACT</name>
<dbReference type="InterPro" id="IPR011990">
    <property type="entry name" value="TPR-like_helical_dom_sf"/>
</dbReference>
<comment type="caution">
    <text evidence="1">The sequence shown here is derived from an EMBL/GenBank/DDBJ whole genome shotgun (WGS) entry which is preliminary data.</text>
</comment>
<dbReference type="Gene3D" id="1.25.40.10">
    <property type="entry name" value="Tetratricopeptide repeat domain"/>
    <property type="match status" value="1"/>
</dbReference>
<gene>
    <name evidence="1" type="ORF">A3K52_01540</name>
</gene>